<keyword evidence="4" id="KW-0496">Mitochondrion</keyword>
<protein>
    <submittedName>
        <fullName evidence="6">ATP11-domain-containing protein</fullName>
    </submittedName>
</protein>
<dbReference type="OrthoDB" id="16535at2759"/>
<proteinExistence type="inferred from homology"/>
<name>A0A4S8LRX4_DENBC</name>
<feature type="region of interest" description="Disordered" evidence="5">
    <location>
        <begin position="81"/>
        <end position="119"/>
    </location>
</feature>
<dbReference type="AlphaFoldDB" id="A0A4S8LRX4"/>
<keyword evidence="7" id="KW-1185">Reference proteome</keyword>
<comment type="subcellular location">
    <subcellularLocation>
        <location evidence="1">Mitochondrion</location>
    </subcellularLocation>
</comment>
<dbReference type="GO" id="GO:0033615">
    <property type="term" value="P:mitochondrial proton-transporting ATP synthase complex assembly"/>
    <property type="evidence" value="ECO:0007669"/>
    <property type="project" value="TreeGrafter"/>
</dbReference>
<sequence>MHRNVLLSTSQRFSSCRTSAFKGTLPGLCRNLHEHHETKYADKLRLRAEETGISVDELKVKAKEQQHAERKKLREAHEERIAKEKAEKEKQQQQSTPIGENPSKTSPRPSTRKDNSPIKPLSSILNLPRILSINANQVSALWTAYHASRSEGTGRGYLCASIPVDLYEKMSAVGAKYPSFVLPVPRPQKFDLLGEKAHEGEAQTEETAYEMYFMEWGFHEAPEVPSPKEPELLAPKAESGPTTTVTGPNPAISTVLFTPLQEYKMRTSFATPYLVLTHYTDLAKTHGIVLLRGEITPSSGGQGFLLSQEDAQILSMGVQKFYLWEDQKAKGGSRGEQILKAFHESPDSFNWEDMLAYGTQTA</sequence>
<organism evidence="6 7">
    <name type="scientific">Dendrothele bispora (strain CBS 962.96)</name>
    <dbReference type="NCBI Taxonomy" id="1314807"/>
    <lineage>
        <taxon>Eukaryota</taxon>
        <taxon>Fungi</taxon>
        <taxon>Dikarya</taxon>
        <taxon>Basidiomycota</taxon>
        <taxon>Agaricomycotina</taxon>
        <taxon>Agaricomycetes</taxon>
        <taxon>Agaricomycetidae</taxon>
        <taxon>Agaricales</taxon>
        <taxon>Agaricales incertae sedis</taxon>
        <taxon>Dendrothele</taxon>
    </lineage>
</organism>
<dbReference type="EMBL" id="ML179301">
    <property type="protein sequence ID" value="THU91648.1"/>
    <property type="molecule type" value="Genomic_DNA"/>
</dbReference>
<evidence type="ECO:0000256" key="5">
    <source>
        <dbReference type="SAM" id="MobiDB-lite"/>
    </source>
</evidence>
<evidence type="ECO:0000313" key="6">
    <source>
        <dbReference type="EMBL" id="THU91648.1"/>
    </source>
</evidence>
<dbReference type="PANTHER" id="PTHR13126:SF0">
    <property type="entry name" value="ATP SYNTHASE MITOCHONDRIAL F1 COMPLEX ASSEMBLY FACTOR 1"/>
    <property type="match status" value="1"/>
</dbReference>
<evidence type="ECO:0000256" key="1">
    <source>
        <dbReference type="ARBA" id="ARBA00004173"/>
    </source>
</evidence>
<gene>
    <name evidence="6" type="ORF">K435DRAFT_759013</name>
</gene>
<dbReference type="GO" id="GO:0005739">
    <property type="term" value="C:mitochondrion"/>
    <property type="evidence" value="ECO:0007669"/>
    <property type="project" value="UniProtKB-SubCell"/>
</dbReference>
<accession>A0A4S8LRX4</accession>
<feature type="compositionally biased region" description="Polar residues" evidence="5">
    <location>
        <begin position="95"/>
        <end position="109"/>
    </location>
</feature>
<dbReference type="PANTHER" id="PTHR13126">
    <property type="entry name" value="CHAPERONE ATP11"/>
    <property type="match status" value="1"/>
</dbReference>
<evidence type="ECO:0000313" key="7">
    <source>
        <dbReference type="Proteomes" id="UP000297245"/>
    </source>
</evidence>
<comment type="similarity">
    <text evidence="2">Belongs to the ATP11 family.</text>
</comment>
<evidence type="ECO:0000256" key="3">
    <source>
        <dbReference type="ARBA" id="ARBA00022946"/>
    </source>
</evidence>
<dbReference type="Pfam" id="PF06644">
    <property type="entry name" value="ATP11"/>
    <property type="match status" value="1"/>
</dbReference>
<dbReference type="InterPro" id="IPR010591">
    <property type="entry name" value="ATP11"/>
</dbReference>
<dbReference type="Proteomes" id="UP000297245">
    <property type="component" value="Unassembled WGS sequence"/>
</dbReference>
<reference evidence="6 7" key="1">
    <citation type="journal article" date="2019" name="Nat. Ecol. Evol.">
        <title>Megaphylogeny resolves global patterns of mushroom evolution.</title>
        <authorList>
            <person name="Varga T."/>
            <person name="Krizsan K."/>
            <person name="Foldi C."/>
            <person name="Dima B."/>
            <person name="Sanchez-Garcia M."/>
            <person name="Sanchez-Ramirez S."/>
            <person name="Szollosi G.J."/>
            <person name="Szarkandi J.G."/>
            <person name="Papp V."/>
            <person name="Albert L."/>
            <person name="Andreopoulos W."/>
            <person name="Angelini C."/>
            <person name="Antonin V."/>
            <person name="Barry K.W."/>
            <person name="Bougher N.L."/>
            <person name="Buchanan P."/>
            <person name="Buyck B."/>
            <person name="Bense V."/>
            <person name="Catcheside P."/>
            <person name="Chovatia M."/>
            <person name="Cooper J."/>
            <person name="Damon W."/>
            <person name="Desjardin D."/>
            <person name="Finy P."/>
            <person name="Geml J."/>
            <person name="Haridas S."/>
            <person name="Hughes K."/>
            <person name="Justo A."/>
            <person name="Karasinski D."/>
            <person name="Kautmanova I."/>
            <person name="Kiss B."/>
            <person name="Kocsube S."/>
            <person name="Kotiranta H."/>
            <person name="LaButti K.M."/>
            <person name="Lechner B.E."/>
            <person name="Liimatainen K."/>
            <person name="Lipzen A."/>
            <person name="Lukacs Z."/>
            <person name="Mihaltcheva S."/>
            <person name="Morgado L.N."/>
            <person name="Niskanen T."/>
            <person name="Noordeloos M.E."/>
            <person name="Ohm R.A."/>
            <person name="Ortiz-Santana B."/>
            <person name="Ovrebo C."/>
            <person name="Racz N."/>
            <person name="Riley R."/>
            <person name="Savchenko A."/>
            <person name="Shiryaev A."/>
            <person name="Soop K."/>
            <person name="Spirin V."/>
            <person name="Szebenyi C."/>
            <person name="Tomsovsky M."/>
            <person name="Tulloss R.E."/>
            <person name="Uehling J."/>
            <person name="Grigoriev I.V."/>
            <person name="Vagvolgyi C."/>
            <person name="Papp T."/>
            <person name="Martin F.M."/>
            <person name="Miettinen O."/>
            <person name="Hibbett D.S."/>
            <person name="Nagy L.G."/>
        </authorList>
    </citation>
    <scope>NUCLEOTIDE SEQUENCE [LARGE SCALE GENOMIC DNA]</scope>
    <source>
        <strain evidence="6 7">CBS 962.96</strain>
    </source>
</reference>
<evidence type="ECO:0000256" key="4">
    <source>
        <dbReference type="ARBA" id="ARBA00023128"/>
    </source>
</evidence>
<evidence type="ECO:0000256" key="2">
    <source>
        <dbReference type="ARBA" id="ARBA00009116"/>
    </source>
</evidence>
<feature type="compositionally biased region" description="Basic and acidic residues" evidence="5">
    <location>
        <begin position="81"/>
        <end position="91"/>
    </location>
</feature>
<keyword evidence="3" id="KW-0809">Transit peptide</keyword>